<organism evidence="1 2">
    <name type="scientific">Maridesulfovibrio salexigens (strain ATCC 14822 / DSM 2638 / NCIMB 8403 / VKM B-1763)</name>
    <name type="common">Desulfovibrio salexigens</name>
    <dbReference type="NCBI Taxonomy" id="526222"/>
    <lineage>
        <taxon>Bacteria</taxon>
        <taxon>Pseudomonadati</taxon>
        <taxon>Thermodesulfobacteriota</taxon>
        <taxon>Desulfovibrionia</taxon>
        <taxon>Desulfovibrionales</taxon>
        <taxon>Desulfovibrionaceae</taxon>
        <taxon>Maridesulfovibrio</taxon>
    </lineage>
</organism>
<dbReference type="CDD" id="cd22784">
    <property type="entry name" value="DPBB_MltA_YuiC-like"/>
    <property type="match status" value="1"/>
</dbReference>
<protein>
    <submittedName>
        <fullName evidence="1">Lipoprotein, putative</fullName>
    </submittedName>
</protein>
<dbReference type="OrthoDB" id="5624888at2"/>
<proteinExistence type="predicted"/>
<dbReference type="Proteomes" id="UP000002601">
    <property type="component" value="Chromosome"/>
</dbReference>
<keyword evidence="1" id="KW-0449">Lipoprotein</keyword>
<dbReference type="STRING" id="526222.Desal_3209"/>
<dbReference type="EMBL" id="CP001649">
    <property type="protein sequence ID" value="ACS81260.1"/>
    <property type="molecule type" value="Genomic_DNA"/>
</dbReference>
<keyword evidence="2" id="KW-1185">Reference proteome</keyword>
<dbReference type="AlphaFoldDB" id="C6C259"/>
<sequence>MKKFQNLILIIAALFLVSGCLGEEKTVTMKVASTAYTSHVSQTSSTPFIGAWGDDLKPGMKAIAVSRDLIPKGLGRNTKVKIEGLSGEYVVKDKMNKRWTDKIDIYMGLDTKAAKEWGKREVTITFEKKETK</sequence>
<dbReference type="PROSITE" id="PS51257">
    <property type="entry name" value="PROKAR_LIPOPROTEIN"/>
    <property type="match status" value="1"/>
</dbReference>
<reference evidence="1 2" key="1">
    <citation type="submission" date="2009-06" db="EMBL/GenBank/DDBJ databases">
        <title>Complete sequence of Desulfovibrio salexigens DSM 2638.</title>
        <authorList>
            <consortium name="US DOE Joint Genome Institute"/>
            <person name="Lucas S."/>
            <person name="Copeland A."/>
            <person name="Lapidus A."/>
            <person name="Glavina del Rio T."/>
            <person name="Tice H."/>
            <person name="Bruce D."/>
            <person name="Goodwin L."/>
            <person name="Pitluck S."/>
            <person name="Munk A.C."/>
            <person name="Brettin T."/>
            <person name="Detter J.C."/>
            <person name="Han C."/>
            <person name="Tapia R."/>
            <person name="Larimer F."/>
            <person name="Land M."/>
            <person name="Hauser L."/>
            <person name="Kyrpides N."/>
            <person name="Anderson I."/>
            <person name="Wall J.D."/>
            <person name="Arkin A.P."/>
            <person name="Dehal P."/>
            <person name="Chivian D."/>
            <person name="Giles B."/>
            <person name="Hazen T.C."/>
        </authorList>
    </citation>
    <scope>NUCLEOTIDE SEQUENCE [LARGE SCALE GENOMIC DNA]</scope>
    <source>
        <strain evidence="2">ATCC 14822 / DSM 2638 / NCIMB 8403 / VKM B-1763</strain>
    </source>
</reference>
<dbReference type="HOGENOM" id="CLU_149286_0_0_7"/>
<gene>
    <name evidence="1" type="ordered locus">Desal_3209</name>
</gene>
<dbReference type="eggNOG" id="COG3584">
    <property type="taxonomic scope" value="Bacteria"/>
</dbReference>
<evidence type="ECO:0000313" key="2">
    <source>
        <dbReference type="Proteomes" id="UP000002601"/>
    </source>
</evidence>
<accession>C6C259</accession>
<name>C6C259_MARSD</name>
<dbReference type="KEGG" id="dsa:Desal_3209"/>
<evidence type="ECO:0000313" key="1">
    <source>
        <dbReference type="EMBL" id="ACS81260.1"/>
    </source>
</evidence>
<dbReference type="RefSeq" id="WP_015853076.1">
    <property type="nucleotide sequence ID" value="NC_012881.1"/>
</dbReference>